<protein>
    <submittedName>
        <fullName evidence="1">Uncharacterized protein</fullName>
    </submittedName>
</protein>
<organism evidence="1 2">
    <name type="scientific">Dictyostelium firmibasis</name>
    <dbReference type="NCBI Taxonomy" id="79012"/>
    <lineage>
        <taxon>Eukaryota</taxon>
        <taxon>Amoebozoa</taxon>
        <taxon>Evosea</taxon>
        <taxon>Eumycetozoa</taxon>
        <taxon>Dictyostelia</taxon>
        <taxon>Dictyosteliales</taxon>
        <taxon>Dictyosteliaceae</taxon>
        <taxon>Dictyostelium</taxon>
    </lineage>
</organism>
<dbReference type="Proteomes" id="UP001344447">
    <property type="component" value="Unassembled WGS sequence"/>
</dbReference>
<reference evidence="1 2" key="1">
    <citation type="submission" date="2023-11" db="EMBL/GenBank/DDBJ databases">
        <title>Dfirmibasis_genome.</title>
        <authorList>
            <person name="Edelbroek B."/>
            <person name="Kjellin J."/>
            <person name="Jerlstrom-Hultqvist J."/>
            <person name="Soderbom F."/>
        </authorList>
    </citation>
    <scope>NUCLEOTIDE SEQUENCE [LARGE SCALE GENOMIC DNA]</scope>
    <source>
        <strain evidence="1 2">TNS-C-14</strain>
    </source>
</reference>
<dbReference type="EMBL" id="JAVFKY010000003">
    <property type="protein sequence ID" value="KAK5579010.1"/>
    <property type="molecule type" value="Genomic_DNA"/>
</dbReference>
<keyword evidence="2" id="KW-1185">Reference proteome</keyword>
<comment type="caution">
    <text evidence="1">The sequence shown here is derived from an EMBL/GenBank/DDBJ whole genome shotgun (WGS) entry which is preliminary data.</text>
</comment>
<proteinExistence type="predicted"/>
<dbReference type="AlphaFoldDB" id="A0AAN7U0R0"/>
<evidence type="ECO:0000313" key="2">
    <source>
        <dbReference type="Proteomes" id="UP001344447"/>
    </source>
</evidence>
<evidence type="ECO:0000313" key="1">
    <source>
        <dbReference type="EMBL" id="KAK5579010.1"/>
    </source>
</evidence>
<gene>
    <name evidence="1" type="ORF">RB653_008686</name>
</gene>
<sequence length="263" mass="30698">MDKSQIITYIEQLFQYYYVKEGPPTIIETIVKFIESGQLNVDTTPLYVESLSNTLPIEYKLINKTPDHIKNKAQQYQPQKQQQQEEQQSIYSITEPIANLTGTTINKGGTTYKYYNKDTNTFNKELIKQNLNINSIKEYIDELYICYTGKLGDPASTQYLTKSLLDNSFTVHQAELHVKFSKEAKVYLGQVQIKENKRKKSEEYIYELYKVYFGKDYLCPLEDLHYYTNLIVESPSPNYQAIEDEIKEKAILNVVIPSKKPFK</sequence>
<name>A0AAN7U0R0_9MYCE</name>
<accession>A0AAN7U0R0</accession>